<dbReference type="AlphaFoldDB" id="A0A1G4IZG5"/>
<dbReference type="GO" id="GO:0007131">
    <property type="term" value="P:reciprocal meiotic recombination"/>
    <property type="evidence" value="ECO:0007669"/>
    <property type="project" value="InterPro"/>
</dbReference>
<dbReference type="OrthoDB" id="3997928at2759"/>
<protein>
    <submittedName>
        <fullName evidence="3">LAME_0C01442g1_1</fullName>
    </submittedName>
</protein>
<sequence length="369" mass="41247">MADSDVPTECSTPRRYVQEDTDRQILKWAGKLELETIDLRDKSSKLFQVLEANSELLKRSHEKVGLAAAGFSDIKDAQKQLTSALDFLERFEKAQMADRASSESSQKQLTELLVKHAVTRTTEIQSLARTTQSGLDQIQETFGKQLQSYRSEQSEQYIKVVSGAEKAFSNLLGQAVTASQVLTSISSETSRLSEHLVFLENQVRELRAEVSELQGLRSDVSALCDLKTEIAALQELRAEMTILKDLKTEMVALRDPEMGLGALSHLKTQIEELRDLKSEVGGLHDLKTGMSALQELVISALREKELNLQQPMVPIQSRDKVSKPVPSASTSSREQQRRKRTQNTAGTRWIIPWDEISDVDSATLMSSEL</sequence>
<dbReference type="Proteomes" id="UP000191144">
    <property type="component" value="Chromosome C"/>
</dbReference>
<evidence type="ECO:0000313" key="4">
    <source>
        <dbReference type="Proteomes" id="UP000191144"/>
    </source>
</evidence>
<dbReference type="EMBL" id="LT598479">
    <property type="protein sequence ID" value="SCU82497.1"/>
    <property type="molecule type" value="Genomic_DNA"/>
</dbReference>
<evidence type="ECO:0000256" key="1">
    <source>
        <dbReference type="SAM" id="Coils"/>
    </source>
</evidence>
<dbReference type="Pfam" id="PF09074">
    <property type="entry name" value="Mer2"/>
    <property type="match status" value="1"/>
</dbReference>
<organism evidence="3 4">
    <name type="scientific">Lachancea meyersii CBS 8951</name>
    <dbReference type="NCBI Taxonomy" id="1266667"/>
    <lineage>
        <taxon>Eukaryota</taxon>
        <taxon>Fungi</taxon>
        <taxon>Dikarya</taxon>
        <taxon>Ascomycota</taxon>
        <taxon>Saccharomycotina</taxon>
        <taxon>Saccharomycetes</taxon>
        <taxon>Saccharomycetales</taxon>
        <taxon>Saccharomycetaceae</taxon>
        <taxon>Lachancea</taxon>
    </lineage>
</organism>
<keyword evidence="4" id="KW-1185">Reference proteome</keyword>
<accession>A0A1G4IZG5</accession>
<dbReference type="Gene3D" id="3.80.10.10">
    <property type="entry name" value="Ribonuclease Inhibitor"/>
    <property type="match status" value="1"/>
</dbReference>
<name>A0A1G4IZG5_9SACH</name>
<feature type="region of interest" description="Disordered" evidence="2">
    <location>
        <begin position="313"/>
        <end position="344"/>
    </location>
</feature>
<evidence type="ECO:0000256" key="2">
    <source>
        <dbReference type="SAM" id="MobiDB-lite"/>
    </source>
</evidence>
<keyword evidence="1" id="KW-0175">Coiled coil</keyword>
<gene>
    <name evidence="3" type="ORF">LAME_0C01442G</name>
</gene>
<dbReference type="InterPro" id="IPR032675">
    <property type="entry name" value="LRR_dom_sf"/>
</dbReference>
<feature type="coiled-coil region" evidence="1">
    <location>
        <begin position="189"/>
        <end position="246"/>
    </location>
</feature>
<dbReference type="InterPro" id="IPR015159">
    <property type="entry name" value="Rec107"/>
</dbReference>
<proteinExistence type="predicted"/>
<reference evidence="4" key="1">
    <citation type="submission" date="2016-03" db="EMBL/GenBank/DDBJ databases">
        <authorList>
            <person name="Devillers Hugo."/>
        </authorList>
    </citation>
    <scope>NUCLEOTIDE SEQUENCE [LARGE SCALE GENOMIC DNA]</scope>
</reference>
<evidence type="ECO:0000313" key="3">
    <source>
        <dbReference type="EMBL" id="SCU82497.1"/>
    </source>
</evidence>
<dbReference type="GO" id="GO:0000794">
    <property type="term" value="C:condensed nuclear chromosome"/>
    <property type="evidence" value="ECO:0007669"/>
    <property type="project" value="InterPro"/>
</dbReference>